<feature type="transmembrane region" description="Helical" evidence="1">
    <location>
        <begin position="422"/>
        <end position="440"/>
    </location>
</feature>
<comment type="caution">
    <text evidence="2">The sequence shown here is derived from an EMBL/GenBank/DDBJ whole genome shotgun (WGS) entry which is preliminary data.</text>
</comment>
<reference evidence="2 3" key="1">
    <citation type="submission" date="2018-03" db="EMBL/GenBank/DDBJ databases">
        <title>Neisseria weixii sp. nov., isolated from the intestinal contents of Tibetan Plateau pika (Ochotona curzoniae) in Yushu, Qinghai Province, China.</title>
        <authorList>
            <person name="Gui Z."/>
        </authorList>
    </citation>
    <scope>NUCLEOTIDE SEQUENCE [LARGE SCALE GENOMIC DNA]</scope>
    <source>
        <strain evidence="2 3">ATCC 51483</strain>
    </source>
</reference>
<dbReference type="PANTHER" id="PTHR30282:SF0">
    <property type="entry name" value="P-AMINOBENZOYL-GLUTAMATE TRANSPORT PROTEIN"/>
    <property type="match status" value="1"/>
</dbReference>
<dbReference type="InterPro" id="IPR004697">
    <property type="entry name" value="AbgT"/>
</dbReference>
<dbReference type="PANTHER" id="PTHR30282">
    <property type="entry name" value="P-AMINOBENZOYL GLUTAMATE TRANSPORTER"/>
    <property type="match status" value="1"/>
</dbReference>
<feature type="transmembrane region" description="Helical" evidence="1">
    <location>
        <begin position="314"/>
        <end position="335"/>
    </location>
</feature>
<dbReference type="EMBL" id="PXYY01000081">
    <property type="protein sequence ID" value="PSJ79685.1"/>
    <property type="molecule type" value="Genomic_DNA"/>
</dbReference>
<dbReference type="GO" id="GO:0015558">
    <property type="term" value="F:secondary active p-aminobenzoyl-glutamate transmembrane transporter activity"/>
    <property type="evidence" value="ECO:0007669"/>
    <property type="project" value="InterPro"/>
</dbReference>
<accession>A0A2P7TYA3</accession>
<dbReference type="GO" id="GO:1902604">
    <property type="term" value="P:p-aminobenzoyl-glutamate transmembrane transport"/>
    <property type="evidence" value="ECO:0007669"/>
    <property type="project" value="InterPro"/>
</dbReference>
<sequence>MAQVSKPQTRINRFLNIIERLGNILPNPVVLFLALIIALLVLSAVGAYFDVSVIDPRPEGTKGRAEDGMIRVINLLNGEGLAKIVTHLVSNFTGFAPLGTALVALLGVGVAEKSDLISSAMRAIVLNAPKRLVTLAVVFAGVMSNIAAELGYVVIIPLAATVFYSLGRHPLAGIAAAFSGVSGGYSANLLIGTVDPILSGITQSSAQLIAPDYLVGAQANWSFMAASTFLVSGLGFLITDKLIEPRLGAYDKSEGGSSAEGMSIEQLDAQEKKGLWAAFATILVLLGLIAAASLPEGAPLRNPETGDLMNSPLMSGIVALIFVFFALSGLAYGKVAGTLKTTSDVVEGMVSAMSSMAVYLTLIFFVSQFVAYFGWSNLGPILAVKGSEFLKEIGLSGGLLFVCFVIICGMINLMIASSSAQWAVTAPIFVPMLMLAGYAPEMIQAAYRIGDSVTNIITPMMPFFSLTLAIAIRYKKDTGVGTLVSLMLPYSIAFAIGWMILFYVWVFVLGWPVGPGSATYYRP</sequence>
<feature type="transmembrane region" description="Helical" evidence="1">
    <location>
        <begin position="29"/>
        <end position="49"/>
    </location>
</feature>
<feature type="transmembrane region" description="Helical" evidence="1">
    <location>
        <begin position="486"/>
        <end position="513"/>
    </location>
</feature>
<gene>
    <name evidence="2" type="ORF">C7N83_10705</name>
</gene>
<dbReference type="OrthoDB" id="3314392at2"/>
<proteinExistence type="predicted"/>
<evidence type="ECO:0000313" key="2">
    <source>
        <dbReference type="EMBL" id="PSJ79685.1"/>
    </source>
</evidence>
<keyword evidence="1" id="KW-0472">Membrane</keyword>
<name>A0A2P7TYA3_9NEIS</name>
<protein>
    <submittedName>
        <fullName evidence="2">Aminobenzoyl-glutamate transporter</fullName>
    </submittedName>
</protein>
<dbReference type="Pfam" id="PF03806">
    <property type="entry name" value="ABG_transport"/>
    <property type="match status" value="1"/>
</dbReference>
<dbReference type="Proteomes" id="UP000241868">
    <property type="component" value="Unassembled WGS sequence"/>
</dbReference>
<feature type="transmembrane region" description="Helical" evidence="1">
    <location>
        <begin position="92"/>
        <end position="111"/>
    </location>
</feature>
<keyword evidence="1" id="KW-1133">Transmembrane helix</keyword>
<organism evidence="2 3">
    <name type="scientific">Neisseria iguanae</name>
    <dbReference type="NCBI Taxonomy" id="90242"/>
    <lineage>
        <taxon>Bacteria</taxon>
        <taxon>Pseudomonadati</taxon>
        <taxon>Pseudomonadota</taxon>
        <taxon>Betaproteobacteria</taxon>
        <taxon>Neisseriales</taxon>
        <taxon>Neisseriaceae</taxon>
        <taxon>Neisseria</taxon>
    </lineage>
</organism>
<evidence type="ECO:0000313" key="3">
    <source>
        <dbReference type="Proteomes" id="UP000241868"/>
    </source>
</evidence>
<feature type="transmembrane region" description="Helical" evidence="1">
    <location>
        <begin position="395"/>
        <end position="415"/>
    </location>
</feature>
<dbReference type="AlphaFoldDB" id="A0A2P7TYA3"/>
<keyword evidence="3" id="KW-1185">Reference proteome</keyword>
<feature type="transmembrane region" description="Helical" evidence="1">
    <location>
        <begin position="275"/>
        <end position="294"/>
    </location>
</feature>
<feature type="transmembrane region" description="Helical" evidence="1">
    <location>
        <begin position="452"/>
        <end position="474"/>
    </location>
</feature>
<feature type="transmembrane region" description="Helical" evidence="1">
    <location>
        <begin position="132"/>
        <end position="160"/>
    </location>
</feature>
<keyword evidence="1" id="KW-0812">Transmembrane</keyword>
<feature type="transmembrane region" description="Helical" evidence="1">
    <location>
        <begin position="356"/>
        <end position="375"/>
    </location>
</feature>
<evidence type="ECO:0000256" key="1">
    <source>
        <dbReference type="SAM" id="Phobius"/>
    </source>
</evidence>